<organism evidence="1">
    <name type="scientific">hydrothermal vent metagenome</name>
    <dbReference type="NCBI Taxonomy" id="652676"/>
    <lineage>
        <taxon>unclassified sequences</taxon>
        <taxon>metagenomes</taxon>
        <taxon>ecological metagenomes</taxon>
    </lineage>
</organism>
<dbReference type="EMBL" id="FPHC01000065">
    <property type="protein sequence ID" value="SFV62212.1"/>
    <property type="molecule type" value="Genomic_DNA"/>
</dbReference>
<reference evidence="1" key="1">
    <citation type="submission" date="2016-10" db="EMBL/GenBank/DDBJ databases">
        <authorList>
            <person name="de Groot N.N."/>
        </authorList>
    </citation>
    <scope>NUCLEOTIDE SEQUENCE</scope>
</reference>
<dbReference type="AlphaFoldDB" id="A0A1W1C913"/>
<name>A0A1W1C913_9ZZZZ</name>
<gene>
    <name evidence="1" type="ORF">MNB_SV-6-373</name>
</gene>
<accession>A0A1W1C913</accession>
<proteinExistence type="predicted"/>
<sequence>MWFGRYVFISIMSKNRYNFKAVRLHLTRQTNLSVKTAIVN</sequence>
<protein>
    <submittedName>
        <fullName evidence="1">Uncharacterized protein</fullName>
    </submittedName>
</protein>
<evidence type="ECO:0000313" key="1">
    <source>
        <dbReference type="EMBL" id="SFV62212.1"/>
    </source>
</evidence>